<sequence>MPAAQHIERDQDLAMSSDELLQAQLELYHHGLAFVKSLALKAATDLRIPDAIHRRGGAATLSELASDTGIHPTKRSNLRRVMRVLTTTGVFSIVQGKGSNDHAGDGAAYYKLTRVSRLLVERSPHNLSPMVGTIVNTLCWTSLLKMPEWFTQGQEGESAQSHSLVQLANGCTFWDTTKVDGGLFNDGMAADSRIAMKVLLKEHGGAFGEVKSSLVDIGGNHGATASAVARAFPHLKCSVLDLPHVVAAAPASDILTFVAGNMFEYVPPADAVLLKVIFYFYFYFWICSSFFCWSTMLMGYNMYVWFQWILHDWKHEDCVKIMRRCKEAIPAKEAGGKVIIIDMVVGYPVTQPNHSKEAQVLLDIYMMGSDGMEREENEWSLIFSEAGFSDYKITPTNGIRSIIEVYP</sequence>
<dbReference type="Pfam" id="PF00891">
    <property type="entry name" value="Methyltransf_2"/>
    <property type="match status" value="2"/>
</dbReference>
<dbReference type="GO" id="GO:0008171">
    <property type="term" value="F:O-methyltransferase activity"/>
    <property type="evidence" value="ECO:0007669"/>
    <property type="project" value="InterPro"/>
</dbReference>
<dbReference type="Pfam" id="PF08100">
    <property type="entry name" value="Dimerisation"/>
    <property type="match status" value="1"/>
</dbReference>
<dbReference type="InterPro" id="IPR012967">
    <property type="entry name" value="COMT_dimerisation"/>
</dbReference>
<dbReference type="AlphaFoldDB" id="A0A9R0R6S3"/>
<keyword evidence="5" id="KW-0472">Membrane</keyword>
<keyword evidence="5" id="KW-0812">Transmembrane</keyword>
<dbReference type="Gene3D" id="1.10.10.10">
    <property type="entry name" value="Winged helix-like DNA-binding domain superfamily/Winged helix DNA-binding domain"/>
    <property type="match status" value="1"/>
</dbReference>
<feature type="domain" description="O-methyltransferase C-terminal" evidence="6">
    <location>
        <begin position="170"/>
        <end position="279"/>
    </location>
</feature>
<evidence type="ECO:0000313" key="8">
    <source>
        <dbReference type="EMBL" id="VAH24088.1"/>
    </source>
</evidence>
<feature type="domain" description="O-methyltransferase dimerisation" evidence="7">
    <location>
        <begin position="29"/>
        <end position="121"/>
    </location>
</feature>
<dbReference type="SUPFAM" id="SSF53335">
    <property type="entry name" value="S-adenosyl-L-methionine-dependent methyltransferases"/>
    <property type="match status" value="2"/>
</dbReference>
<feature type="domain" description="O-methyltransferase C-terminal" evidence="6">
    <location>
        <begin position="305"/>
        <end position="389"/>
    </location>
</feature>
<keyword evidence="9" id="KW-1185">Reference proteome</keyword>
<evidence type="ECO:0000313" key="9">
    <source>
        <dbReference type="Proteomes" id="UP000324705"/>
    </source>
</evidence>
<dbReference type="InterPro" id="IPR016461">
    <property type="entry name" value="COMT-like"/>
</dbReference>
<dbReference type="PANTHER" id="PTHR11746">
    <property type="entry name" value="O-METHYLTRANSFERASE"/>
    <property type="match status" value="1"/>
</dbReference>
<evidence type="ECO:0000256" key="3">
    <source>
        <dbReference type="ARBA" id="ARBA00022691"/>
    </source>
</evidence>
<accession>A0A9R0R6S3</accession>
<dbReference type="InterPro" id="IPR036388">
    <property type="entry name" value="WH-like_DNA-bd_sf"/>
</dbReference>
<keyword evidence="5" id="KW-1133">Transmembrane helix</keyword>
<feature type="active site" description="Proton acceptor" evidence="4">
    <location>
        <position position="311"/>
    </location>
</feature>
<evidence type="ECO:0000256" key="5">
    <source>
        <dbReference type="SAM" id="Phobius"/>
    </source>
</evidence>
<dbReference type="InterPro" id="IPR036390">
    <property type="entry name" value="WH_DNA-bd_sf"/>
</dbReference>
<keyword evidence="3" id="KW-0949">S-adenosyl-L-methionine</keyword>
<evidence type="ECO:0008006" key="10">
    <source>
        <dbReference type="Google" id="ProtNLM"/>
    </source>
</evidence>
<feature type="transmembrane region" description="Helical" evidence="5">
    <location>
        <begin position="278"/>
        <end position="300"/>
    </location>
</feature>
<evidence type="ECO:0000256" key="1">
    <source>
        <dbReference type="ARBA" id="ARBA00022603"/>
    </source>
</evidence>
<dbReference type="Gene3D" id="3.40.50.150">
    <property type="entry name" value="Vaccinia Virus protein VP39"/>
    <property type="match status" value="1"/>
</dbReference>
<keyword evidence="1" id="KW-0489">Methyltransferase</keyword>
<proteinExistence type="predicted"/>
<dbReference type="EMBL" id="LT934112">
    <property type="protein sequence ID" value="VAH24088.1"/>
    <property type="molecule type" value="Genomic_DNA"/>
</dbReference>
<evidence type="ECO:0000259" key="7">
    <source>
        <dbReference type="Pfam" id="PF08100"/>
    </source>
</evidence>
<dbReference type="FunFam" id="1.10.10.10:FF:000292">
    <property type="entry name" value="O-methyltransferase ZRP4"/>
    <property type="match status" value="1"/>
</dbReference>
<dbReference type="Gramene" id="TRITD1Bv1G229480.2">
    <property type="protein sequence ID" value="TRITD1Bv1G229480.2"/>
    <property type="gene ID" value="TRITD1Bv1G229480"/>
</dbReference>
<dbReference type="GO" id="GO:0046983">
    <property type="term" value="F:protein dimerization activity"/>
    <property type="evidence" value="ECO:0007669"/>
    <property type="project" value="InterPro"/>
</dbReference>
<dbReference type="GO" id="GO:0032259">
    <property type="term" value="P:methylation"/>
    <property type="evidence" value="ECO:0007669"/>
    <property type="project" value="UniProtKB-KW"/>
</dbReference>
<keyword evidence="2" id="KW-0808">Transferase</keyword>
<evidence type="ECO:0000259" key="6">
    <source>
        <dbReference type="Pfam" id="PF00891"/>
    </source>
</evidence>
<dbReference type="SUPFAM" id="SSF46785">
    <property type="entry name" value="Winged helix' DNA-binding domain"/>
    <property type="match status" value="1"/>
</dbReference>
<dbReference type="Proteomes" id="UP000324705">
    <property type="component" value="Chromosome 1B"/>
</dbReference>
<dbReference type="InterPro" id="IPR001077">
    <property type="entry name" value="COMT_C"/>
</dbReference>
<reference evidence="8 9" key="1">
    <citation type="submission" date="2017-09" db="EMBL/GenBank/DDBJ databases">
        <authorList>
            <consortium name="International Durum Wheat Genome Sequencing Consortium (IDWGSC)"/>
            <person name="Milanesi L."/>
        </authorList>
    </citation>
    <scope>NUCLEOTIDE SEQUENCE [LARGE SCALE GENOMIC DNA]</scope>
    <source>
        <strain evidence="9">cv. Svevo</strain>
    </source>
</reference>
<organism evidence="8 9">
    <name type="scientific">Triticum turgidum subsp. durum</name>
    <name type="common">Durum wheat</name>
    <name type="synonym">Triticum durum</name>
    <dbReference type="NCBI Taxonomy" id="4567"/>
    <lineage>
        <taxon>Eukaryota</taxon>
        <taxon>Viridiplantae</taxon>
        <taxon>Streptophyta</taxon>
        <taxon>Embryophyta</taxon>
        <taxon>Tracheophyta</taxon>
        <taxon>Spermatophyta</taxon>
        <taxon>Magnoliopsida</taxon>
        <taxon>Liliopsida</taxon>
        <taxon>Poales</taxon>
        <taxon>Poaceae</taxon>
        <taxon>BOP clade</taxon>
        <taxon>Pooideae</taxon>
        <taxon>Triticodae</taxon>
        <taxon>Triticeae</taxon>
        <taxon>Triticinae</taxon>
        <taxon>Triticum</taxon>
    </lineage>
</organism>
<evidence type="ECO:0000256" key="4">
    <source>
        <dbReference type="PIRSR" id="PIRSR005739-1"/>
    </source>
</evidence>
<evidence type="ECO:0000256" key="2">
    <source>
        <dbReference type="ARBA" id="ARBA00022679"/>
    </source>
</evidence>
<dbReference type="InterPro" id="IPR029063">
    <property type="entry name" value="SAM-dependent_MTases_sf"/>
</dbReference>
<protein>
    <recommendedName>
        <fullName evidence="10">O-methyltransferase ZRP4</fullName>
    </recommendedName>
</protein>
<dbReference type="PIRSF" id="PIRSF005739">
    <property type="entry name" value="O-mtase"/>
    <property type="match status" value="1"/>
</dbReference>
<gene>
    <name evidence="8" type="ORF">TRITD_1Bv1G229480</name>
</gene>
<name>A0A9R0R6S3_TRITD</name>
<dbReference type="PROSITE" id="PS51683">
    <property type="entry name" value="SAM_OMT_II"/>
    <property type="match status" value="1"/>
</dbReference>